<evidence type="ECO:0000313" key="3">
    <source>
        <dbReference type="Proteomes" id="UP000509750"/>
    </source>
</evidence>
<evidence type="ECO:0000313" key="2">
    <source>
        <dbReference type="EMBL" id="QLG28843.1"/>
    </source>
</evidence>
<dbReference type="PANTHER" id="PTHR12128:SF19">
    <property type="entry name" value="5-DEHYDRO-4-DEOXYGLUCARATE DEHYDRATASE 2-RELATED"/>
    <property type="match status" value="1"/>
</dbReference>
<gene>
    <name evidence="2" type="ORF">HUG10_15410</name>
</gene>
<protein>
    <submittedName>
        <fullName evidence="2">Dihydrodipicolinate synthase family protein</fullName>
    </submittedName>
</protein>
<dbReference type="SMART" id="SM01130">
    <property type="entry name" value="DHDPS"/>
    <property type="match status" value="1"/>
</dbReference>
<dbReference type="InterPro" id="IPR002220">
    <property type="entry name" value="DapA-like"/>
</dbReference>
<dbReference type="GO" id="GO:0008675">
    <property type="term" value="F:2-dehydro-3-deoxy-phosphogluconate aldolase activity"/>
    <property type="evidence" value="ECO:0007669"/>
    <property type="project" value="UniProtKB-ARBA"/>
</dbReference>
<dbReference type="SUPFAM" id="SSF51569">
    <property type="entry name" value="Aldolase"/>
    <property type="match status" value="1"/>
</dbReference>
<proteinExistence type="predicted"/>
<dbReference type="Proteomes" id="UP000509750">
    <property type="component" value="Chromosome"/>
</dbReference>
<dbReference type="GeneID" id="56030249"/>
<dbReference type="EMBL" id="CP058529">
    <property type="protein sequence ID" value="QLG28843.1"/>
    <property type="molecule type" value="Genomic_DNA"/>
</dbReference>
<feature type="active site" description="Proton donor/acceptor" evidence="1">
    <location>
        <position position="142"/>
    </location>
</feature>
<sequence length="324" mass="34972">MPLSEDGVRQHLRGVAAGLLTPFDADTEVDHSKLKENAETLYSAGIRTFLAAANISEYHSLSRDERVAVTESSVDALPSDACVLAGVGGSTSAAQELIRAYDRVGVDAMMVMPPDHSYVHEQGLIRYYEKLDSATETPLVPYVKGFDPSVGYLQDLTRVDGVVGIKYALEDAVKLGAAVPAGADDVVWVDGLAEPFAVPFWNEGIEGFSAGVSNFRPEVGLELFDALTAEDWERARRIRNVCIPYQNFREETGQGNSIAGAISVSAVKKGLDLAGLHGGGVREPIQPLSPADERRAEELYDRLDDDIERVIGDSTQSWATGDTD</sequence>
<dbReference type="GO" id="GO:0008840">
    <property type="term" value="F:4-hydroxy-tetrahydrodipicolinate synthase activity"/>
    <property type="evidence" value="ECO:0007669"/>
    <property type="project" value="TreeGrafter"/>
</dbReference>
<name>A0A7D5L2X6_9EURY</name>
<organism evidence="2 3">
    <name type="scientific">Halorarum halophilum</name>
    <dbReference type="NCBI Taxonomy" id="2743090"/>
    <lineage>
        <taxon>Archaea</taxon>
        <taxon>Methanobacteriati</taxon>
        <taxon>Methanobacteriota</taxon>
        <taxon>Stenosarchaea group</taxon>
        <taxon>Halobacteria</taxon>
        <taxon>Halobacteriales</taxon>
        <taxon>Haloferacaceae</taxon>
        <taxon>Halorarum</taxon>
    </lineage>
</organism>
<dbReference type="OrthoDB" id="33636at2157"/>
<keyword evidence="3" id="KW-1185">Reference proteome</keyword>
<evidence type="ECO:0000256" key="1">
    <source>
        <dbReference type="PIRSR" id="PIRSR001365-1"/>
    </source>
</evidence>
<dbReference type="PANTHER" id="PTHR12128">
    <property type="entry name" value="DIHYDRODIPICOLINATE SYNTHASE"/>
    <property type="match status" value="1"/>
</dbReference>
<dbReference type="InterPro" id="IPR013785">
    <property type="entry name" value="Aldolase_TIM"/>
</dbReference>
<reference evidence="2 3" key="1">
    <citation type="submission" date="2020-07" db="EMBL/GenBank/DDBJ databases">
        <title>Gai3-2, isolated from salt lake.</title>
        <authorList>
            <person name="Cui H."/>
            <person name="Shi X."/>
        </authorList>
    </citation>
    <scope>NUCLEOTIDE SEQUENCE [LARGE SCALE GENOMIC DNA]</scope>
    <source>
        <strain evidence="2 3">Gai3-2</strain>
    </source>
</reference>
<dbReference type="AlphaFoldDB" id="A0A7D5L2X6"/>
<accession>A0A7D5L2X6</accession>
<feature type="active site" description="Schiff-base intermediate with substrate" evidence="1">
    <location>
        <position position="166"/>
    </location>
</feature>
<dbReference type="PIRSF" id="PIRSF001365">
    <property type="entry name" value="DHDPS"/>
    <property type="match status" value="1"/>
</dbReference>
<dbReference type="RefSeq" id="WP_179170417.1">
    <property type="nucleotide sequence ID" value="NZ_CP058529.1"/>
</dbReference>
<dbReference type="KEGG" id="halg:HUG10_15410"/>
<dbReference type="CDD" id="cd00408">
    <property type="entry name" value="DHDPS-like"/>
    <property type="match status" value="1"/>
</dbReference>
<dbReference type="Pfam" id="PF00701">
    <property type="entry name" value="DHDPS"/>
    <property type="match status" value="1"/>
</dbReference>
<dbReference type="Gene3D" id="3.20.20.70">
    <property type="entry name" value="Aldolase class I"/>
    <property type="match status" value="1"/>
</dbReference>